<organism evidence="3 4">
    <name type="scientific">Penicillium hetheringtonii</name>
    <dbReference type="NCBI Taxonomy" id="911720"/>
    <lineage>
        <taxon>Eukaryota</taxon>
        <taxon>Fungi</taxon>
        <taxon>Dikarya</taxon>
        <taxon>Ascomycota</taxon>
        <taxon>Pezizomycotina</taxon>
        <taxon>Eurotiomycetes</taxon>
        <taxon>Eurotiomycetidae</taxon>
        <taxon>Eurotiales</taxon>
        <taxon>Aspergillaceae</taxon>
        <taxon>Penicillium</taxon>
    </lineage>
</organism>
<feature type="compositionally biased region" description="Polar residues" evidence="1">
    <location>
        <begin position="35"/>
        <end position="48"/>
    </location>
</feature>
<name>A0AAD6DKX4_9EURO</name>
<protein>
    <submittedName>
        <fullName evidence="3">Uncharacterized protein</fullName>
    </submittedName>
</protein>
<dbReference type="InterPro" id="IPR053221">
    <property type="entry name" value="Burnettramic_acid_biosynth"/>
</dbReference>
<keyword evidence="2" id="KW-1133">Transmembrane helix</keyword>
<comment type="caution">
    <text evidence="3">The sequence shown here is derived from an EMBL/GenBank/DDBJ whole genome shotgun (WGS) entry which is preliminary data.</text>
</comment>
<keyword evidence="4" id="KW-1185">Reference proteome</keyword>
<feature type="transmembrane region" description="Helical" evidence="2">
    <location>
        <begin position="54"/>
        <end position="71"/>
    </location>
</feature>
<sequence length="151" mass="17548">MSDKFKNSGSWVQNYFVSRGQEFCDAEHRDPSQPMPSGQTTQFRSRYNDSNHPVSSGFLIALLYGGAINPMPRRKTRRDRRNRRRVATCRRPSLSRRDRRNRRRGIVRRILQEDILYFFVVNLPTQAEIQQSVDQLEHLMAPNGAPAPTST</sequence>
<evidence type="ECO:0000256" key="2">
    <source>
        <dbReference type="SAM" id="Phobius"/>
    </source>
</evidence>
<dbReference type="PANTHER" id="PTHR38887">
    <property type="entry name" value="CHROMOSOME 21, WHOLE GENOME SHOTGUN SEQUENCE"/>
    <property type="match status" value="1"/>
</dbReference>
<accession>A0AAD6DKX4</accession>
<feature type="compositionally biased region" description="Basic residues" evidence="1">
    <location>
        <begin position="72"/>
        <end position="100"/>
    </location>
</feature>
<evidence type="ECO:0000313" key="3">
    <source>
        <dbReference type="EMBL" id="KAJ5586264.1"/>
    </source>
</evidence>
<feature type="region of interest" description="Disordered" evidence="1">
    <location>
        <begin position="71"/>
        <end position="100"/>
    </location>
</feature>
<dbReference type="Proteomes" id="UP001216150">
    <property type="component" value="Unassembled WGS sequence"/>
</dbReference>
<feature type="region of interest" description="Disordered" evidence="1">
    <location>
        <begin position="26"/>
        <end position="48"/>
    </location>
</feature>
<keyword evidence="2" id="KW-0812">Transmembrane</keyword>
<gene>
    <name evidence="3" type="ORF">N7450_006051</name>
</gene>
<reference evidence="3 4" key="1">
    <citation type="journal article" date="2023" name="IMA Fungus">
        <title>Comparative genomic study of the Penicillium genus elucidates a diverse pangenome and 15 lateral gene transfer events.</title>
        <authorList>
            <person name="Petersen C."/>
            <person name="Sorensen T."/>
            <person name="Nielsen M.R."/>
            <person name="Sondergaard T.E."/>
            <person name="Sorensen J.L."/>
            <person name="Fitzpatrick D.A."/>
            <person name="Frisvad J.C."/>
            <person name="Nielsen K.L."/>
        </authorList>
    </citation>
    <scope>NUCLEOTIDE SEQUENCE [LARGE SCALE GENOMIC DNA]</scope>
    <source>
        <strain evidence="3 4">IBT 29057</strain>
    </source>
</reference>
<dbReference type="PANTHER" id="PTHR38887:SF1">
    <property type="entry name" value="RAS MODIFICATION PROTEIN ERF4"/>
    <property type="match status" value="1"/>
</dbReference>
<evidence type="ECO:0000313" key="4">
    <source>
        <dbReference type="Proteomes" id="UP001216150"/>
    </source>
</evidence>
<dbReference type="EMBL" id="JAQJAC010000004">
    <property type="protein sequence ID" value="KAJ5586264.1"/>
    <property type="molecule type" value="Genomic_DNA"/>
</dbReference>
<evidence type="ECO:0000256" key="1">
    <source>
        <dbReference type="SAM" id="MobiDB-lite"/>
    </source>
</evidence>
<proteinExistence type="predicted"/>
<keyword evidence="2" id="KW-0472">Membrane</keyword>
<dbReference type="AlphaFoldDB" id="A0AAD6DKX4"/>